<evidence type="ECO:0000256" key="1">
    <source>
        <dbReference type="SAM" id="SignalP"/>
    </source>
</evidence>
<feature type="chain" id="PRO_5045337204" evidence="1">
    <location>
        <begin position="26"/>
        <end position="390"/>
    </location>
</feature>
<reference evidence="3" key="1">
    <citation type="journal article" date="2019" name="Int. J. Syst. Evol. Microbiol.">
        <title>The Global Catalogue of Microorganisms (GCM) 10K type strain sequencing project: providing services to taxonomists for standard genome sequencing and annotation.</title>
        <authorList>
            <consortium name="The Broad Institute Genomics Platform"/>
            <consortium name="The Broad Institute Genome Sequencing Center for Infectious Disease"/>
            <person name="Wu L."/>
            <person name="Ma J."/>
        </authorList>
    </citation>
    <scope>NUCLEOTIDE SEQUENCE [LARGE SCALE GENOMIC DNA]</scope>
    <source>
        <strain evidence="3">KCTC 52416</strain>
    </source>
</reference>
<organism evidence="2 3">
    <name type="scientific">Parapedobacter deserti</name>
    <dbReference type="NCBI Taxonomy" id="1912957"/>
    <lineage>
        <taxon>Bacteria</taxon>
        <taxon>Pseudomonadati</taxon>
        <taxon>Bacteroidota</taxon>
        <taxon>Sphingobacteriia</taxon>
        <taxon>Sphingobacteriales</taxon>
        <taxon>Sphingobacteriaceae</taxon>
        <taxon>Parapedobacter</taxon>
    </lineage>
</organism>
<dbReference type="InterPro" id="IPR016195">
    <property type="entry name" value="Pol/histidinol_Pase-like"/>
</dbReference>
<gene>
    <name evidence="2" type="ORF">ACFOET_18630</name>
</gene>
<evidence type="ECO:0000313" key="2">
    <source>
        <dbReference type="EMBL" id="MFC3199640.1"/>
    </source>
</evidence>
<sequence length="390" mass="44411">MKRNIRRVVVLLVLFSLGDLTTTSAQEWFKGALHIHSLWSDGNNFPEVIAEYYKERGYNFLTVTEHNAMQIGTGWASIKPGSSTKRNMFDHYLQRFGEDWVEYTRFPNDSIRVRLKALAEYRSHVEQPGKFLLVNGEEITSPFEKTVPVHVNAFNTTNVISKKTGKSRSEVMENAVNAVLEQGTLTGKTVFSFINHPNFYWALNAADIMNVNDVHFLEIFNAGSTGNYGDDEHENVEDMWDQINVRRVLDGRPLLYGVATDDMHGLNQADRAWVMVSATSLHADRLAEAMLLGDFYASTGVYLETVEANRKRLAIKVKKEENVNYKIVFLGVRRGEDRTTVFSEVEGEEASYILCDDDLFVRAKIISSRLHKNPFQKGDTEVAWTQPICH</sequence>
<dbReference type="PANTHER" id="PTHR42924">
    <property type="entry name" value="EXONUCLEASE"/>
    <property type="match status" value="1"/>
</dbReference>
<evidence type="ECO:0000313" key="3">
    <source>
        <dbReference type="Proteomes" id="UP001595526"/>
    </source>
</evidence>
<dbReference type="SUPFAM" id="SSF89550">
    <property type="entry name" value="PHP domain-like"/>
    <property type="match status" value="1"/>
</dbReference>
<dbReference type="Gene3D" id="3.20.20.140">
    <property type="entry name" value="Metal-dependent hydrolases"/>
    <property type="match status" value="1"/>
</dbReference>
<keyword evidence="3" id="KW-1185">Reference proteome</keyword>
<dbReference type="InterPro" id="IPR052018">
    <property type="entry name" value="PHP_domain"/>
</dbReference>
<dbReference type="EMBL" id="JBHRTA010000058">
    <property type="protein sequence ID" value="MFC3199640.1"/>
    <property type="molecule type" value="Genomic_DNA"/>
</dbReference>
<keyword evidence="1" id="KW-0732">Signal</keyword>
<dbReference type="PANTHER" id="PTHR42924:SF11">
    <property type="entry name" value="POLYMERASE_HISTIDINOL PHOSPHATASE N-TERMINAL DOMAIN-CONTAINING PROTEIN"/>
    <property type="match status" value="1"/>
</dbReference>
<feature type="signal peptide" evidence="1">
    <location>
        <begin position="1"/>
        <end position="25"/>
    </location>
</feature>
<dbReference type="Proteomes" id="UP001595526">
    <property type="component" value="Unassembled WGS sequence"/>
</dbReference>
<name>A0ABV7JNG2_9SPHI</name>
<dbReference type="RefSeq" id="WP_379025458.1">
    <property type="nucleotide sequence ID" value="NZ_JBHRTA010000058.1"/>
</dbReference>
<proteinExistence type="predicted"/>
<comment type="caution">
    <text evidence="2">The sequence shown here is derived from an EMBL/GenBank/DDBJ whole genome shotgun (WGS) entry which is preliminary data.</text>
</comment>
<accession>A0ABV7JNG2</accession>
<protein>
    <submittedName>
        <fullName evidence="2">PHP domain-containing protein</fullName>
    </submittedName>
</protein>